<feature type="compositionally biased region" description="Basic and acidic residues" evidence="1">
    <location>
        <begin position="103"/>
        <end position="112"/>
    </location>
</feature>
<feature type="region of interest" description="Disordered" evidence="1">
    <location>
        <begin position="305"/>
        <end position="326"/>
    </location>
</feature>
<feature type="compositionally biased region" description="Polar residues" evidence="1">
    <location>
        <begin position="64"/>
        <end position="81"/>
    </location>
</feature>
<reference evidence="3 4" key="1">
    <citation type="submission" date="2015-01" db="EMBL/GenBank/DDBJ databases">
        <title>The Genome Sequence of Rhinocladiella mackenzie CBS 650.93.</title>
        <authorList>
            <consortium name="The Broad Institute Genomics Platform"/>
            <person name="Cuomo C."/>
            <person name="de Hoog S."/>
            <person name="Gorbushina A."/>
            <person name="Stielow B."/>
            <person name="Teixiera M."/>
            <person name="Abouelleil A."/>
            <person name="Chapman S.B."/>
            <person name="Priest M."/>
            <person name="Young S.K."/>
            <person name="Wortman J."/>
            <person name="Nusbaum C."/>
            <person name="Birren B."/>
        </authorList>
    </citation>
    <scope>NUCLEOTIDE SEQUENCE [LARGE SCALE GENOMIC DNA]</scope>
    <source>
        <strain evidence="3 4">CBS 650.93</strain>
    </source>
</reference>
<feature type="region of interest" description="Disordered" evidence="1">
    <location>
        <begin position="364"/>
        <end position="393"/>
    </location>
</feature>
<dbReference type="Proteomes" id="UP000053617">
    <property type="component" value="Unassembled WGS sequence"/>
</dbReference>
<dbReference type="PANTHER" id="PTHR46010">
    <property type="entry name" value="PROTEIN IWS1 HOMOLOG"/>
    <property type="match status" value="1"/>
</dbReference>
<feature type="domain" description="Ubiquitin-like" evidence="2">
    <location>
        <begin position="579"/>
        <end position="661"/>
    </location>
</feature>
<feature type="compositionally biased region" description="Polar residues" evidence="1">
    <location>
        <begin position="113"/>
        <end position="123"/>
    </location>
</feature>
<dbReference type="Pfam" id="PF22893">
    <property type="entry name" value="ULD_2"/>
    <property type="match status" value="1"/>
</dbReference>
<dbReference type="GO" id="GO:0005634">
    <property type="term" value="C:nucleus"/>
    <property type="evidence" value="ECO:0007669"/>
    <property type="project" value="TreeGrafter"/>
</dbReference>
<dbReference type="EMBL" id="KN847483">
    <property type="protein sequence ID" value="KIX00269.1"/>
    <property type="molecule type" value="Genomic_DNA"/>
</dbReference>
<accession>A0A0D2I3B9</accession>
<feature type="compositionally biased region" description="Polar residues" evidence="1">
    <location>
        <begin position="35"/>
        <end position="45"/>
    </location>
</feature>
<feature type="compositionally biased region" description="Basic and acidic residues" evidence="1">
    <location>
        <begin position="495"/>
        <end position="507"/>
    </location>
</feature>
<dbReference type="PANTHER" id="PTHR46010:SF1">
    <property type="entry name" value="PROTEIN IWS1 HOMOLOG"/>
    <property type="match status" value="1"/>
</dbReference>
<dbReference type="RefSeq" id="XP_013267405.1">
    <property type="nucleotide sequence ID" value="XM_013411951.1"/>
</dbReference>
<sequence length="768" mass="84073">MGCVVYLNSSVNADSPFPRSSSRHSHTHIDITHVRSPSRTPSPASQDDELHENGVQVSPAEISPQYSVIQPTQSQSGSSSLPGDFQVVFPNELPEGDGSDSASRVDPRERAQQYDSRSNSTRRQPSHRRQALREQTRSRPRELQETSPTESGDSTEEFLARRDLGSGMPRPQSYYGHNGYTHSSSSGSYAYPAVPPSNQVIPLQPQPMAVPYPPHYPHVAGGQPMPYAGFSGGYSHHAPSQVSSPYTSSPYGAPTIVNYGGPPPPGGYFTPQYAPQFGGQQYPPQYLQYPQQMPLPFVDYRMPMAPSPQPGSANASADKLEAEKKTDPEDMFKRFADLMKEERAQAELSKEAQAAEKAKIEAERAEQESRIREQALRQAEEKARQDALRAEEEKRIRDQALIQAAEKARAEAEAAAARAAEERRIREEAVLAAEAKARADAAALAERMAAEQRIREEARQEAIRAYEEKVRQAAEQAAREQQIRKEAAEAALKAAAEEAAAKAEKAAAEKKIADEAAAAAKSAAEKEAADAAAAAQEEAKKVKEEAEAKLKEAEEAAAKAKAEAEEAEKKAAAAAPPEKKPPVRFKDAIGRNYNFPWERCCRWRDMESLINQAFAHIDGLAEHVMNGRYDLIGPDKEIIMPGYWESTIEPDMQITMMLWPIPEPKKEEEVPAPSEIVDPDAILNLDEILNPKEKKKGVSPSPLRVYFPYLTPNSALGTTKKKKPGGLASWMLGGAPSRSGRSLKGEKKPDVAARSQHGATDQSACAVM</sequence>
<dbReference type="GO" id="GO:0016973">
    <property type="term" value="P:poly(A)+ mRNA export from nucleus"/>
    <property type="evidence" value="ECO:0007669"/>
    <property type="project" value="TreeGrafter"/>
</dbReference>
<feature type="compositionally biased region" description="Basic and acidic residues" evidence="1">
    <location>
        <begin position="468"/>
        <end position="488"/>
    </location>
</feature>
<protein>
    <recommendedName>
        <fullName evidence="2">Ubiquitin-like domain-containing protein</fullName>
    </recommendedName>
</protein>
<name>A0A0D2I3B9_9EURO</name>
<feature type="region of interest" description="Disordered" evidence="1">
    <location>
        <begin position="468"/>
        <end position="507"/>
    </location>
</feature>
<dbReference type="GeneID" id="25298479"/>
<gene>
    <name evidence="3" type="ORF">Z518_10408</name>
</gene>
<dbReference type="VEuPathDB" id="FungiDB:Z518_10408"/>
<feature type="compositionally biased region" description="Basic and acidic residues" evidence="1">
    <location>
        <begin position="131"/>
        <end position="144"/>
    </location>
</feature>
<dbReference type="InterPro" id="IPR054464">
    <property type="entry name" value="ULD_fung"/>
</dbReference>
<feature type="region of interest" description="Disordered" evidence="1">
    <location>
        <begin position="553"/>
        <end position="583"/>
    </location>
</feature>
<dbReference type="STRING" id="1442369.A0A0D2I3B9"/>
<dbReference type="InterPro" id="IPR051037">
    <property type="entry name" value="RNAPII_TF_IWS1"/>
</dbReference>
<feature type="region of interest" description="Disordered" evidence="1">
    <location>
        <begin position="10"/>
        <end position="186"/>
    </location>
</feature>
<dbReference type="AlphaFoldDB" id="A0A0D2I3B9"/>
<dbReference type="OrthoDB" id="3045089at2759"/>
<evidence type="ECO:0000313" key="3">
    <source>
        <dbReference type="EMBL" id="KIX00269.1"/>
    </source>
</evidence>
<organism evidence="3 4">
    <name type="scientific">Rhinocladiella mackenziei CBS 650.93</name>
    <dbReference type="NCBI Taxonomy" id="1442369"/>
    <lineage>
        <taxon>Eukaryota</taxon>
        <taxon>Fungi</taxon>
        <taxon>Dikarya</taxon>
        <taxon>Ascomycota</taxon>
        <taxon>Pezizomycotina</taxon>
        <taxon>Eurotiomycetes</taxon>
        <taxon>Chaetothyriomycetidae</taxon>
        <taxon>Chaetothyriales</taxon>
        <taxon>Herpotrichiellaceae</taxon>
        <taxon>Rhinocladiella</taxon>
    </lineage>
</organism>
<dbReference type="HOGENOM" id="CLU_022137_0_0_1"/>
<evidence type="ECO:0000313" key="4">
    <source>
        <dbReference type="Proteomes" id="UP000053617"/>
    </source>
</evidence>
<evidence type="ECO:0000256" key="1">
    <source>
        <dbReference type="SAM" id="MobiDB-lite"/>
    </source>
</evidence>
<feature type="compositionally biased region" description="Polar residues" evidence="1">
    <location>
        <begin position="757"/>
        <end position="768"/>
    </location>
</feature>
<keyword evidence="4" id="KW-1185">Reference proteome</keyword>
<evidence type="ECO:0000259" key="2">
    <source>
        <dbReference type="Pfam" id="PF22893"/>
    </source>
</evidence>
<proteinExistence type="predicted"/>
<feature type="region of interest" description="Disordered" evidence="1">
    <location>
        <begin position="717"/>
        <end position="768"/>
    </location>
</feature>